<dbReference type="Proteomes" id="UP000254209">
    <property type="component" value="Unassembled WGS sequence"/>
</dbReference>
<protein>
    <recommendedName>
        <fullName evidence="3">Lipoprotein</fullName>
    </recommendedName>
</protein>
<sequence length="97" mass="10907">MKFLIILTSLLMLAACGEIEAESARLKEQKKVEMENQGRVKVTRIARFHDDLAYQNNRGIYLIKDNKTGKEFIGISGIGITEIGSHWVGKSPVSDER</sequence>
<dbReference type="EMBL" id="UFSO01000003">
    <property type="protein sequence ID" value="SSY80313.1"/>
    <property type="molecule type" value="Genomic_DNA"/>
</dbReference>
<reference evidence="1 2" key="1">
    <citation type="submission" date="2018-06" db="EMBL/GenBank/DDBJ databases">
        <authorList>
            <consortium name="Pathogen Informatics"/>
            <person name="Doyle S."/>
        </authorList>
    </citation>
    <scope>NUCLEOTIDE SEQUENCE [LARGE SCALE GENOMIC DNA]</scope>
    <source>
        <strain evidence="1 2">NCTC10283</strain>
    </source>
</reference>
<dbReference type="RefSeq" id="WP_034296409.1">
    <property type="nucleotide sequence ID" value="NZ_CP091519.2"/>
</dbReference>
<dbReference type="PROSITE" id="PS51257">
    <property type="entry name" value="PROKAR_LIPOPROTEIN"/>
    <property type="match status" value="1"/>
</dbReference>
<keyword evidence="2" id="KW-1185">Reference proteome</keyword>
<proteinExistence type="predicted"/>
<evidence type="ECO:0008006" key="3">
    <source>
        <dbReference type="Google" id="ProtNLM"/>
    </source>
</evidence>
<evidence type="ECO:0000313" key="2">
    <source>
        <dbReference type="Proteomes" id="UP000254209"/>
    </source>
</evidence>
<dbReference type="AlphaFoldDB" id="A0A376BU38"/>
<name>A0A376BU38_9NEIS</name>
<evidence type="ECO:0000313" key="1">
    <source>
        <dbReference type="EMBL" id="SSY80313.1"/>
    </source>
</evidence>
<dbReference type="STRING" id="1120980.GCA_000745955_00124"/>
<gene>
    <name evidence="1" type="ORF">NCTC10283_01868</name>
</gene>
<accession>A0A376BU38</accession>
<dbReference type="OrthoDB" id="9967890at2"/>
<organism evidence="1 2">
    <name type="scientific">Alysiella crassa</name>
    <dbReference type="NCBI Taxonomy" id="153491"/>
    <lineage>
        <taxon>Bacteria</taxon>
        <taxon>Pseudomonadati</taxon>
        <taxon>Pseudomonadota</taxon>
        <taxon>Betaproteobacteria</taxon>
        <taxon>Neisseriales</taxon>
        <taxon>Neisseriaceae</taxon>
        <taxon>Alysiella</taxon>
    </lineage>
</organism>